<comment type="caution">
    <text evidence="1">The sequence shown here is derived from an EMBL/GenBank/DDBJ whole genome shotgun (WGS) entry which is preliminary data.</text>
</comment>
<dbReference type="EMBL" id="JAWWNJ010000008">
    <property type="protein sequence ID" value="KAK7050576.1"/>
    <property type="molecule type" value="Genomic_DNA"/>
</dbReference>
<name>A0AAW0DGR3_9AGAR</name>
<organism evidence="1 2">
    <name type="scientific">Favolaschia claudopus</name>
    <dbReference type="NCBI Taxonomy" id="2862362"/>
    <lineage>
        <taxon>Eukaryota</taxon>
        <taxon>Fungi</taxon>
        <taxon>Dikarya</taxon>
        <taxon>Basidiomycota</taxon>
        <taxon>Agaricomycotina</taxon>
        <taxon>Agaricomycetes</taxon>
        <taxon>Agaricomycetidae</taxon>
        <taxon>Agaricales</taxon>
        <taxon>Marasmiineae</taxon>
        <taxon>Mycenaceae</taxon>
        <taxon>Favolaschia</taxon>
    </lineage>
</organism>
<protein>
    <submittedName>
        <fullName evidence="1">Uncharacterized protein</fullName>
    </submittedName>
</protein>
<evidence type="ECO:0000313" key="2">
    <source>
        <dbReference type="Proteomes" id="UP001362999"/>
    </source>
</evidence>
<sequence>MSTPEIPQGLLVVHGDSASDVASERLNVADIVSSRCYKAIDGKQPEWIGIHETASPIDLQSKSTPEWLAIENAYYIPFATRSHPNTQPSDLPGDFLYISYMDIVPETEEVFNEWYIGEHVDNYMQVPGWLRVRRYVSMLTGGGDDSDATVMGERELLRHKYLALHEWRHAEFAESPEFHRVATTGRANEMKGAILRIEMRVFELQR</sequence>
<dbReference type="Proteomes" id="UP001362999">
    <property type="component" value="Unassembled WGS sequence"/>
</dbReference>
<proteinExistence type="predicted"/>
<accession>A0AAW0DGR3</accession>
<keyword evidence="2" id="KW-1185">Reference proteome</keyword>
<dbReference type="AlphaFoldDB" id="A0AAW0DGR3"/>
<evidence type="ECO:0000313" key="1">
    <source>
        <dbReference type="EMBL" id="KAK7050576.1"/>
    </source>
</evidence>
<gene>
    <name evidence="1" type="ORF">R3P38DRAFT_3174048</name>
</gene>
<reference evidence="1 2" key="1">
    <citation type="journal article" date="2024" name="J Genomics">
        <title>Draft genome sequencing and assembly of Favolaschia claudopus CIRM-BRFM 2984 isolated from oak limbs.</title>
        <authorList>
            <person name="Navarro D."/>
            <person name="Drula E."/>
            <person name="Chaduli D."/>
            <person name="Cazenave R."/>
            <person name="Ahrendt S."/>
            <person name="Wang J."/>
            <person name="Lipzen A."/>
            <person name="Daum C."/>
            <person name="Barry K."/>
            <person name="Grigoriev I.V."/>
            <person name="Favel A."/>
            <person name="Rosso M.N."/>
            <person name="Martin F."/>
        </authorList>
    </citation>
    <scope>NUCLEOTIDE SEQUENCE [LARGE SCALE GENOMIC DNA]</scope>
    <source>
        <strain evidence="1 2">CIRM-BRFM 2984</strain>
    </source>
</reference>